<dbReference type="RefSeq" id="WP_153417906.1">
    <property type="nucleotide sequence ID" value="NZ_WFLM01000001.1"/>
</dbReference>
<dbReference type="PANTHER" id="PTHR11487">
    <property type="entry name" value="THIOESTERASE"/>
    <property type="match status" value="1"/>
</dbReference>
<evidence type="ECO:0000259" key="2">
    <source>
        <dbReference type="Pfam" id="PF00975"/>
    </source>
</evidence>
<feature type="domain" description="Thioesterase" evidence="2">
    <location>
        <begin position="21"/>
        <end position="238"/>
    </location>
</feature>
<gene>
    <name evidence="3" type="ORF">GCL60_00310</name>
</gene>
<comment type="similarity">
    <text evidence="1">Belongs to the thioesterase family.</text>
</comment>
<dbReference type="InterPro" id="IPR001031">
    <property type="entry name" value="Thioesterase"/>
</dbReference>
<accession>A0A6N6VYW2</accession>
<dbReference type="Pfam" id="PF00975">
    <property type="entry name" value="Thioesterase"/>
    <property type="match status" value="1"/>
</dbReference>
<dbReference type="InterPro" id="IPR029058">
    <property type="entry name" value="AB_hydrolase_fold"/>
</dbReference>
<evidence type="ECO:0000313" key="4">
    <source>
        <dbReference type="Proteomes" id="UP000437748"/>
    </source>
</evidence>
<dbReference type="GO" id="GO:0008610">
    <property type="term" value="P:lipid biosynthetic process"/>
    <property type="evidence" value="ECO:0007669"/>
    <property type="project" value="TreeGrafter"/>
</dbReference>
<keyword evidence="4" id="KW-1185">Reference proteome</keyword>
<dbReference type="AlphaFoldDB" id="A0A6N6VYW2"/>
<evidence type="ECO:0000256" key="1">
    <source>
        <dbReference type="ARBA" id="ARBA00007169"/>
    </source>
</evidence>
<dbReference type="PANTHER" id="PTHR11487:SF0">
    <property type="entry name" value="S-ACYL FATTY ACID SYNTHASE THIOESTERASE, MEDIUM CHAIN"/>
    <property type="match status" value="1"/>
</dbReference>
<sequence>MIKYNKYIYKKNEIKDPKLRLLINHHAGGSSTTYFNFCNFFPENWDICFLDLPNRGIDFSEDFVRNRDELQNFVDKYLKNLNDVPLALFGHSLGGYISYEIAHQLSFQKENSLIWLGISATKPPNLIKKDVSLPEYLNSSEQLIKWMKDIGGTPDEFFNSSELLNLFLPVIKNDLTLFHNLNNNPIYFEKLKIPISIFSGMKDMKASPIEMSNWRNFTENEFSQNEYEGGHFYFQGKEKILVNSILNSLNKISISN</sequence>
<dbReference type="SUPFAM" id="SSF53474">
    <property type="entry name" value="alpha/beta-Hydrolases"/>
    <property type="match status" value="1"/>
</dbReference>
<evidence type="ECO:0000313" key="3">
    <source>
        <dbReference type="EMBL" id="KAB8040392.1"/>
    </source>
</evidence>
<protein>
    <recommendedName>
        <fullName evidence="2">Thioesterase domain-containing protein</fullName>
    </recommendedName>
</protein>
<proteinExistence type="inferred from homology"/>
<dbReference type="EMBL" id="WFLM01000001">
    <property type="protein sequence ID" value="KAB8040392.1"/>
    <property type="molecule type" value="Genomic_DNA"/>
</dbReference>
<name>A0A6N6VYW2_9BACT</name>
<dbReference type="InterPro" id="IPR012223">
    <property type="entry name" value="TEII"/>
</dbReference>
<dbReference type="Proteomes" id="UP000437748">
    <property type="component" value="Unassembled WGS sequence"/>
</dbReference>
<reference evidence="3 4" key="1">
    <citation type="submission" date="2019-10" db="EMBL/GenBank/DDBJ databases">
        <title>New species of Slilvanegrellaceae.</title>
        <authorList>
            <person name="Pitt A."/>
            <person name="Hahn M.W."/>
        </authorList>
    </citation>
    <scope>NUCLEOTIDE SEQUENCE [LARGE SCALE GENOMIC DNA]</scope>
    <source>
        <strain evidence="3 4">SP-Ram-0.45-NSY-1</strain>
    </source>
</reference>
<dbReference type="OrthoDB" id="8480037at2"/>
<organism evidence="3 4">
    <name type="scientific">Silvanigrella paludirubra</name>
    <dbReference type="NCBI Taxonomy" id="2499159"/>
    <lineage>
        <taxon>Bacteria</taxon>
        <taxon>Pseudomonadati</taxon>
        <taxon>Bdellovibrionota</taxon>
        <taxon>Oligoflexia</taxon>
        <taxon>Silvanigrellales</taxon>
        <taxon>Silvanigrellaceae</taxon>
        <taxon>Silvanigrella</taxon>
    </lineage>
</organism>
<dbReference type="Gene3D" id="3.40.50.1820">
    <property type="entry name" value="alpha/beta hydrolase"/>
    <property type="match status" value="1"/>
</dbReference>
<comment type="caution">
    <text evidence="3">The sequence shown here is derived from an EMBL/GenBank/DDBJ whole genome shotgun (WGS) entry which is preliminary data.</text>
</comment>